<protein>
    <submittedName>
        <fullName evidence="2">Uncharacterized protein</fullName>
    </submittedName>
</protein>
<gene>
    <name evidence="2" type="ORF">EIC27_05865</name>
</gene>
<dbReference type="EMBL" id="RXFM01000093">
    <property type="protein sequence ID" value="RST62879.1"/>
    <property type="molecule type" value="Genomic_DNA"/>
</dbReference>
<reference evidence="3" key="1">
    <citation type="submission" date="2018-11" db="EMBL/GenBank/DDBJ databases">
        <title>Phylogenetic, genomic, and biogeographic characterization of a novel and ubiquitous marine invertebrate-associated Rickettsiales parasite, Candidatus Marinoinvertebrata rohwerii, gen. nov., sp. nov.</title>
        <authorList>
            <person name="Klinges J.G."/>
            <person name="Rosales S.M."/>
            <person name="Mcminds R."/>
            <person name="Shaver E.C."/>
            <person name="Shantz A."/>
            <person name="Peters E.C."/>
            <person name="Burkepile D.E."/>
            <person name="Silliman B.R."/>
            <person name="Vega Thurber R.L."/>
        </authorList>
    </citation>
    <scope>NUCLEOTIDE SEQUENCE [LARGE SCALE GENOMIC DNA]</scope>
    <source>
        <strain evidence="3">a_cerv_44</strain>
    </source>
</reference>
<dbReference type="AlphaFoldDB" id="A0A429XES8"/>
<dbReference type="Proteomes" id="UP000279470">
    <property type="component" value="Unassembled WGS sequence"/>
</dbReference>
<evidence type="ECO:0000313" key="3">
    <source>
        <dbReference type="Proteomes" id="UP000279470"/>
    </source>
</evidence>
<proteinExistence type="predicted"/>
<evidence type="ECO:0000313" key="2">
    <source>
        <dbReference type="EMBL" id="RST62879.1"/>
    </source>
</evidence>
<sequence>MPRCPYFSAYKSLDSFRKSNKNYKNIDSQKLKVIKDNLYSNTIERIKGESIECIIKSTLFILVAIVFLYIHWKIPYKD</sequence>
<comment type="caution">
    <text evidence="2">The sequence shown here is derived from an EMBL/GenBank/DDBJ whole genome shotgun (WGS) entry which is preliminary data.</text>
</comment>
<evidence type="ECO:0000256" key="1">
    <source>
        <dbReference type="SAM" id="Phobius"/>
    </source>
</evidence>
<keyword evidence="3" id="KW-1185">Reference proteome</keyword>
<keyword evidence="1" id="KW-1133">Transmembrane helix</keyword>
<accession>A0A429XES8</accession>
<keyword evidence="1" id="KW-0812">Transmembrane</keyword>
<organism evidence="2 3">
    <name type="scientific">Candidatus Aquarickettsia rohweri</name>
    <dbReference type="NCBI Taxonomy" id="2602574"/>
    <lineage>
        <taxon>Bacteria</taxon>
        <taxon>Pseudomonadati</taxon>
        <taxon>Pseudomonadota</taxon>
        <taxon>Alphaproteobacteria</taxon>
        <taxon>Rickettsiales</taxon>
        <taxon>Candidatus Midichloriaceae</taxon>
        <taxon>Candidatus Aquarickettsia</taxon>
    </lineage>
</organism>
<feature type="transmembrane region" description="Helical" evidence="1">
    <location>
        <begin position="53"/>
        <end position="72"/>
    </location>
</feature>
<dbReference type="RefSeq" id="WP_126045154.1">
    <property type="nucleotide sequence ID" value="NZ_RXFM01000093.1"/>
</dbReference>
<keyword evidence="1" id="KW-0472">Membrane</keyword>
<name>A0A429XES8_9RICK</name>